<dbReference type="EMBL" id="JABFBC010000002">
    <property type="protein sequence ID" value="NNU81356.1"/>
    <property type="molecule type" value="Genomic_DNA"/>
</dbReference>
<name>A0A849L4S3_9RHOB</name>
<sequence length="138" mass="15077">MNDTPNAPDTDDDELLNTIRMMVQEEAAREPPVRPAYFPAQEAASETPAPPPQTAQPQGSGPLVLGAMARVDGPTRAAEPPRGPAAPIYDEEALRRIVSELVRDEFDQIMGEALDHRIRQLARRELSTLLARARGENG</sequence>
<dbReference type="AlphaFoldDB" id="A0A849L4S3"/>
<accession>A0A849L4S3</accession>
<dbReference type="RefSeq" id="WP_171326203.1">
    <property type="nucleotide sequence ID" value="NZ_JABFBC010000002.1"/>
</dbReference>
<gene>
    <name evidence="2" type="ORF">HMH01_13000</name>
</gene>
<protein>
    <submittedName>
        <fullName evidence="2">Uncharacterized protein</fullName>
    </submittedName>
</protein>
<evidence type="ECO:0000256" key="1">
    <source>
        <dbReference type="SAM" id="MobiDB-lite"/>
    </source>
</evidence>
<feature type="region of interest" description="Disordered" evidence="1">
    <location>
        <begin position="1"/>
        <end position="90"/>
    </location>
</feature>
<comment type="caution">
    <text evidence="2">The sequence shown here is derived from an EMBL/GenBank/DDBJ whole genome shotgun (WGS) entry which is preliminary data.</text>
</comment>
<evidence type="ECO:0000313" key="2">
    <source>
        <dbReference type="EMBL" id="NNU81356.1"/>
    </source>
</evidence>
<reference evidence="2 3" key="1">
    <citation type="submission" date="2020-05" db="EMBL/GenBank/DDBJ databases">
        <title>Gimesia benthica sp. nov., a novel planctomycete isolated from a deep-sea water sample of the Northwest Indian Ocean.</title>
        <authorList>
            <person name="Wang J."/>
            <person name="Ruan C."/>
            <person name="Song L."/>
            <person name="Zhu Y."/>
            <person name="Li A."/>
            <person name="Zheng X."/>
            <person name="Wang L."/>
            <person name="Lu Z."/>
            <person name="Huang Y."/>
            <person name="Du W."/>
            <person name="Zhou Y."/>
            <person name="Huang L."/>
            <person name="Dai X."/>
        </authorList>
    </citation>
    <scope>NUCLEOTIDE SEQUENCE [LARGE SCALE GENOMIC DNA]</scope>
    <source>
        <strain evidence="2 3">YYQ-30</strain>
    </source>
</reference>
<keyword evidence="3" id="KW-1185">Reference proteome</keyword>
<organism evidence="2 3">
    <name type="scientific">Halovulum dunhuangense</name>
    <dbReference type="NCBI Taxonomy" id="1505036"/>
    <lineage>
        <taxon>Bacteria</taxon>
        <taxon>Pseudomonadati</taxon>
        <taxon>Pseudomonadota</taxon>
        <taxon>Alphaproteobacteria</taxon>
        <taxon>Rhodobacterales</taxon>
        <taxon>Paracoccaceae</taxon>
        <taxon>Halovulum</taxon>
    </lineage>
</organism>
<dbReference type="Proteomes" id="UP000572377">
    <property type="component" value="Unassembled WGS sequence"/>
</dbReference>
<proteinExistence type="predicted"/>
<evidence type="ECO:0000313" key="3">
    <source>
        <dbReference type="Proteomes" id="UP000572377"/>
    </source>
</evidence>